<dbReference type="AlphaFoldDB" id="A0A4R6XW47"/>
<organism evidence="2 3">
    <name type="scientific">Marinicella litoralis</name>
    <dbReference type="NCBI Taxonomy" id="644220"/>
    <lineage>
        <taxon>Bacteria</taxon>
        <taxon>Pseudomonadati</taxon>
        <taxon>Pseudomonadota</taxon>
        <taxon>Gammaproteobacteria</taxon>
        <taxon>Lysobacterales</taxon>
        <taxon>Marinicellaceae</taxon>
        <taxon>Marinicella</taxon>
    </lineage>
</organism>
<reference evidence="2 3" key="1">
    <citation type="submission" date="2019-03" db="EMBL/GenBank/DDBJ databases">
        <title>Genomic Encyclopedia of Type Strains, Phase IV (KMG-IV): sequencing the most valuable type-strain genomes for metagenomic binning, comparative biology and taxonomic classification.</title>
        <authorList>
            <person name="Goeker M."/>
        </authorList>
    </citation>
    <scope>NUCLEOTIDE SEQUENCE [LARGE SCALE GENOMIC DNA]</scope>
    <source>
        <strain evidence="2 3">DSM 25488</strain>
    </source>
</reference>
<evidence type="ECO:0000313" key="3">
    <source>
        <dbReference type="Proteomes" id="UP000295724"/>
    </source>
</evidence>
<dbReference type="RefSeq" id="WP_099018538.1">
    <property type="nucleotide sequence ID" value="NZ_NIHB01000001.1"/>
</dbReference>
<keyword evidence="1" id="KW-1133">Transmembrane helix</keyword>
<dbReference type="Proteomes" id="UP000295724">
    <property type="component" value="Unassembled WGS sequence"/>
</dbReference>
<proteinExistence type="predicted"/>
<sequence length="176" mass="20099">MKTKYIMNGGLAFSEKKDIKKLEKLAAEGWLLEGLAWGGFCYKLVQGPAQDLIYTIDFQATPDSDYFDIFKSAGWRHITSSGQQIHIFAAPKGTPPIYSGNEIEEGKYQDFTVNLGKGALYSFLIMLVFMLLMYLSKSYYAFMYYPLFALTLISSMAFIFCFMPYLSYKFKAQAKQ</sequence>
<keyword evidence="3" id="KW-1185">Reference proteome</keyword>
<accession>A0A4R6XW47</accession>
<comment type="caution">
    <text evidence="2">The sequence shown here is derived from an EMBL/GenBank/DDBJ whole genome shotgun (WGS) entry which is preliminary data.</text>
</comment>
<dbReference type="InterPro" id="IPR021359">
    <property type="entry name" value="DUF2812"/>
</dbReference>
<dbReference type="EMBL" id="SNZB01000003">
    <property type="protein sequence ID" value="TDR20708.1"/>
    <property type="molecule type" value="Genomic_DNA"/>
</dbReference>
<protein>
    <submittedName>
        <fullName evidence="2">Uncharacterized protein DUF2812</fullName>
    </submittedName>
</protein>
<evidence type="ECO:0000256" key="1">
    <source>
        <dbReference type="SAM" id="Phobius"/>
    </source>
</evidence>
<name>A0A4R6XW47_9GAMM</name>
<keyword evidence="1" id="KW-0472">Membrane</keyword>
<dbReference type="OrthoDB" id="4964047at2"/>
<feature type="transmembrane region" description="Helical" evidence="1">
    <location>
        <begin position="142"/>
        <end position="166"/>
    </location>
</feature>
<dbReference type="Pfam" id="PF11193">
    <property type="entry name" value="DUF2812"/>
    <property type="match status" value="1"/>
</dbReference>
<keyword evidence="1" id="KW-0812">Transmembrane</keyword>
<feature type="transmembrane region" description="Helical" evidence="1">
    <location>
        <begin position="118"/>
        <end position="136"/>
    </location>
</feature>
<evidence type="ECO:0000313" key="2">
    <source>
        <dbReference type="EMBL" id="TDR20708.1"/>
    </source>
</evidence>
<gene>
    <name evidence="2" type="ORF">C8D91_1686</name>
</gene>